<gene>
    <name evidence="3" type="ORF">MPLG2_2440</name>
</gene>
<dbReference type="PROSITE" id="PS50110">
    <property type="entry name" value="RESPONSE_REGULATORY"/>
    <property type="match status" value="1"/>
</dbReference>
<dbReference type="EMBL" id="LT985188">
    <property type="protein sequence ID" value="SPD87470.1"/>
    <property type="molecule type" value="Genomic_DNA"/>
</dbReference>
<organism evidence="3 4">
    <name type="scientific">Micropruina glycogenica</name>
    <dbReference type="NCBI Taxonomy" id="75385"/>
    <lineage>
        <taxon>Bacteria</taxon>
        <taxon>Bacillati</taxon>
        <taxon>Actinomycetota</taxon>
        <taxon>Actinomycetes</taxon>
        <taxon>Propionibacteriales</taxon>
        <taxon>Nocardioidaceae</taxon>
        <taxon>Micropruina</taxon>
    </lineage>
</organism>
<dbReference type="Gene3D" id="3.40.50.2300">
    <property type="match status" value="1"/>
</dbReference>
<keyword evidence="1" id="KW-0597">Phosphoprotein</keyword>
<dbReference type="InterPro" id="IPR001789">
    <property type="entry name" value="Sig_transdc_resp-reg_receiver"/>
</dbReference>
<dbReference type="InterPro" id="IPR011006">
    <property type="entry name" value="CheY-like_superfamily"/>
</dbReference>
<feature type="domain" description="Response regulatory" evidence="2">
    <location>
        <begin position="7"/>
        <end position="126"/>
    </location>
</feature>
<dbReference type="AlphaFoldDB" id="A0A2N9JHA7"/>
<sequence length="134" mass="14231">MSDETAKILLYSDDRTTREQVRLALGRRVAADLPEIEVYDVATHAAVLAAVDAGGLDLLILDAEATPSGGLGLAKQLKDEIADCPPIVVLIIRVADAWLATWSRADATVMYPVDPVRLPTAVAEVLRAGLSQAV</sequence>
<evidence type="ECO:0000259" key="2">
    <source>
        <dbReference type="PROSITE" id="PS50110"/>
    </source>
</evidence>
<protein>
    <recommendedName>
        <fullName evidence="2">Response regulatory domain-containing protein</fullName>
    </recommendedName>
</protein>
<reference evidence="3 4" key="1">
    <citation type="submission" date="2018-02" db="EMBL/GenBank/DDBJ databases">
        <authorList>
            <person name="Cohen D.B."/>
            <person name="Kent A.D."/>
        </authorList>
    </citation>
    <scope>NUCLEOTIDE SEQUENCE [LARGE SCALE GENOMIC DNA]</scope>
    <source>
        <strain evidence="3">1</strain>
    </source>
</reference>
<evidence type="ECO:0000256" key="1">
    <source>
        <dbReference type="PROSITE-ProRule" id="PRU00169"/>
    </source>
</evidence>
<evidence type="ECO:0000313" key="4">
    <source>
        <dbReference type="Proteomes" id="UP000238164"/>
    </source>
</evidence>
<feature type="modified residue" description="4-aspartylphosphate" evidence="1">
    <location>
        <position position="62"/>
    </location>
</feature>
<proteinExistence type="predicted"/>
<dbReference type="Proteomes" id="UP000238164">
    <property type="component" value="Chromosome 1"/>
</dbReference>
<evidence type="ECO:0000313" key="3">
    <source>
        <dbReference type="EMBL" id="SPD87470.1"/>
    </source>
</evidence>
<dbReference type="SUPFAM" id="SSF52172">
    <property type="entry name" value="CheY-like"/>
    <property type="match status" value="1"/>
</dbReference>
<keyword evidence="4" id="KW-1185">Reference proteome</keyword>
<accession>A0A2N9JHA7</accession>
<name>A0A2N9JHA7_9ACTN</name>
<dbReference type="RefSeq" id="WP_105186195.1">
    <property type="nucleotide sequence ID" value="NZ_BAAAGO010000031.1"/>
</dbReference>
<dbReference type="OrthoDB" id="3395459at2"/>
<dbReference type="GO" id="GO:0000160">
    <property type="term" value="P:phosphorelay signal transduction system"/>
    <property type="evidence" value="ECO:0007669"/>
    <property type="project" value="InterPro"/>
</dbReference>
<dbReference type="KEGG" id="mgg:MPLG2_2440"/>